<sequence>MHASLERKTSSPFSLAESGGTNSRRFSSTDNTNVKLHDPLRLSNQSDKPSSPDSVATPQQSYSPSESTSVTNAAYPSIQYFWQDPFQEFACRAQAGSKRKALLLCCQFRVAGYEGVQVAHFLSSWNSGLALCVLFLTFTPSEIA</sequence>
<proteinExistence type="predicted"/>
<reference evidence="2" key="1">
    <citation type="submission" date="2019-07" db="EMBL/GenBank/DDBJ databases">
        <title>Annotation for the trematode Paragonimus miyazaki's.</title>
        <authorList>
            <person name="Choi Y.-J."/>
        </authorList>
    </citation>
    <scope>NUCLEOTIDE SEQUENCE</scope>
    <source>
        <strain evidence="2">Japan</strain>
    </source>
</reference>
<feature type="compositionally biased region" description="Polar residues" evidence="1">
    <location>
        <begin position="42"/>
        <end position="69"/>
    </location>
</feature>
<dbReference type="InterPro" id="IPR036872">
    <property type="entry name" value="CH_dom_sf"/>
</dbReference>
<organism evidence="2 3">
    <name type="scientific">Paragonimus skrjabini miyazakii</name>
    <dbReference type="NCBI Taxonomy" id="59628"/>
    <lineage>
        <taxon>Eukaryota</taxon>
        <taxon>Metazoa</taxon>
        <taxon>Spiralia</taxon>
        <taxon>Lophotrochozoa</taxon>
        <taxon>Platyhelminthes</taxon>
        <taxon>Trematoda</taxon>
        <taxon>Digenea</taxon>
        <taxon>Plagiorchiida</taxon>
        <taxon>Troglotremata</taxon>
        <taxon>Troglotrematidae</taxon>
        <taxon>Paragonimus</taxon>
    </lineage>
</organism>
<evidence type="ECO:0000313" key="2">
    <source>
        <dbReference type="EMBL" id="KAF7240842.1"/>
    </source>
</evidence>
<dbReference type="Gene3D" id="1.10.418.10">
    <property type="entry name" value="Calponin-like domain"/>
    <property type="match status" value="1"/>
</dbReference>
<evidence type="ECO:0000313" key="3">
    <source>
        <dbReference type="Proteomes" id="UP000822476"/>
    </source>
</evidence>
<evidence type="ECO:0000256" key="1">
    <source>
        <dbReference type="SAM" id="MobiDB-lite"/>
    </source>
</evidence>
<protein>
    <submittedName>
        <fullName evidence="2">Uncharacterized protein</fullName>
    </submittedName>
</protein>
<name>A0A8S9YIM1_9TREM</name>
<dbReference type="SUPFAM" id="SSF47576">
    <property type="entry name" value="Calponin-homology domain, CH-domain"/>
    <property type="match status" value="1"/>
</dbReference>
<gene>
    <name evidence="2" type="ORF">EG68_10940</name>
</gene>
<dbReference type="EMBL" id="JTDE01007144">
    <property type="protein sequence ID" value="KAF7240842.1"/>
    <property type="molecule type" value="Genomic_DNA"/>
</dbReference>
<feature type="region of interest" description="Disordered" evidence="1">
    <location>
        <begin position="1"/>
        <end position="69"/>
    </location>
</feature>
<dbReference type="Proteomes" id="UP000822476">
    <property type="component" value="Unassembled WGS sequence"/>
</dbReference>
<keyword evidence="3" id="KW-1185">Reference proteome</keyword>
<comment type="caution">
    <text evidence="2">The sequence shown here is derived from an EMBL/GenBank/DDBJ whole genome shotgun (WGS) entry which is preliminary data.</text>
</comment>
<dbReference type="AlphaFoldDB" id="A0A8S9YIM1"/>
<accession>A0A8S9YIM1</accession>
<feature type="compositionally biased region" description="Polar residues" evidence="1">
    <location>
        <begin position="19"/>
        <end position="34"/>
    </location>
</feature>